<keyword evidence="3 6" id="KW-0808">Transferase</keyword>
<evidence type="ECO:0000256" key="1">
    <source>
        <dbReference type="ARBA" id="ARBA00021292"/>
    </source>
</evidence>
<dbReference type="Proteomes" id="UP001432222">
    <property type="component" value="Chromosome"/>
</dbReference>
<dbReference type="InterPro" id="IPR001296">
    <property type="entry name" value="Glyco_trans_1"/>
</dbReference>
<dbReference type="RefSeq" id="WP_328956391.1">
    <property type="nucleotide sequence ID" value="NZ_CP108110.1"/>
</dbReference>
<keyword evidence="7" id="KW-1185">Reference proteome</keyword>
<evidence type="ECO:0000259" key="4">
    <source>
        <dbReference type="Pfam" id="PF00534"/>
    </source>
</evidence>
<proteinExistence type="predicted"/>
<evidence type="ECO:0000313" key="6">
    <source>
        <dbReference type="EMBL" id="WUQ85656.1"/>
    </source>
</evidence>
<dbReference type="PANTHER" id="PTHR12526:SF510">
    <property type="entry name" value="D-INOSITOL 3-PHOSPHATE GLYCOSYLTRANSFERASE"/>
    <property type="match status" value="1"/>
</dbReference>
<name>A0ABZ1U3Y9_9ACTN</name>
<dbReference type="Pfam" id="PF00534">
    <property type="entry name" value="Glycos_transf_1"/>
    <property type="match status" value="1"/>
</dbReference>
<dbReference type="GO" id="GO:0016757">
    <property type="term" value="F:glycosyltransferase activity"/>
    <property type="evidence" value="ECO:0007669"/>
    <property type="project" value="UniProtKB-KW"/>
</dbReference>
<sequence>MRICFVVKFPPTQGGVAVRAALLARALVRRGHEVHVVTNAFEVADTYRIAGAAAATSVTVVPLTPPTTAMRHIPQTDATVSRLAGAAARVIRAHDCEVVYSNYLEPCGVAAHLASLWTGVPHVLRSAGTDRNRLMNHGDLQTTYKEALLGAAAIVAAPGPLPGLGVDRSRFTGAVQPVVPTELFHPGAAPLDLAALAAGAAAGGTDLPDPARLGDGTPVIGYYGKANARTGLRHLVEAMALMTGPRPYVAALVGGSVPAELRARIDALGLTDRFWLLPFVPVEHVPGYLRACTAVALLEHDFPIRQHIPTKLRECFATGTAAIATRELIRKESTGDRAEHGRNLYVVADPTDHAGLAGLLGRVCADPAGAARVGAAGQDLLDGETDLDAWADRYAGIFQDAARRGGRSTDPAADGPAPEELRLLLPLTAELLGAGFDEEYTRFAQEERTRSAAALRHPSAARALVTTAAAFARHVQEHGPALRPGIPAVLWRIQAAAAWLGLDLGHHLGTPYLPPPAPRDGGAPAPGPVRSGQLRLLRLDAAELAAAVSVEGLPRVREAVDTWLAAPGGTPDGEDGLCLLLQRLPNLETRVYRIGRAVEGCLRLADGSTDAATVADRLGARPEAVARLLAELAERGLVQLDAAPSPVPPADPDVLL</sequence>
<feature type="domain" description="Glycosyl transferase family 1" evidence="4">
    <location>
        <begin position="213"/>
        <end position="377"/>
    </location>
</feature>
<keyword evidence="2 6" id="KW-0328">Glycosyltransferase</keyword>
<feature type="domain" description="Glycosyltransferase subfamily 4-like N-terminal" evidence="5">
    <location>
        <begin position="14"/>
        <end position="125"/>
    </location>
</feature>
<evidence type="ECO:0000313" key="7">
    <source>
        <dbReference type="Proteomes" id="UP001432222"/>
    </source>
</evidence>
<dbReference type="Pfam" id="PF13439">
    <property type="entry name" value="Glyco_transf_4"/>
    <property type="match status" value="1"/>
</dbReference>
<organism evidence="6 7">
    <name type="scientific">Kitasatospora purpeofusca</name>
    <dbReference type="NCBI Taxonomy" id="67352"/>
    <lineage>
        <taxon>Bacteria</taxon>
        <taxon>Bacillati</taxon>
        <taxon>Actinomycetota</taxon>
        <taxon>Actinomycetes</taxon>
        <taxon>Kitasatosporales</taxon>
        <taxon>Streptomycetaceae</taxon>
        <taxon>Kitasatospora</taxon>
    </lineage>
</organism>
<dbReference type="PANTHER" id="PTHR12526">
    <property type="entry name" value="GLYCOSYLTRANSFERASE"/>
    <property type="match status" value="1"/>
</dbReference>
<gene>
    <name evidence="6" type="ORF">OHA16_23425</name>
</gene>
<dbReference type="Gene3D" id="3.40.50.2000">
    <property type="entry name" value="Glycogen Phosphorylase B"/>
    <property type="match status" value="2"/>
</dbReference>
<protein>
    <recommendedName>
        <fullName evidence="1">D-inositol 3-phosphate glycosyltransferase</fullName>
    </recommendedName>
</protein>
<evidence type="ECO:0000256" key="2">
    <source>
        <dbReference type="ARBA" id="ARBA00022676"/>
    </source>
</evidence>
<accession>A0ABZ1U3Y9</accession>
<dbReference type="SUPFAM" id="SSF53756">
    <property type="entry name" value="UDP-Glycosyltransferase/glycogen phosphorylase"/>
    <property type="match status" value="1"/>
</dbReference>
<evidence type="ECO:0000259" key="5">
    <source>
        <dbReference type="Pfam" id="PF13439"/>
    </source>
</evidence>
<evidence type="ECO:0000256" key="3">
    <source>
        <dbReference type="ARBA" id="ARBA00022679"/>
    </source>
</evidence>
<dbReference type="InterPro" id="IPR028098">
    <property type="entry name" value="Glyco_trans_4-like_N"/>
</dbReference>
<dbReference type="EMBL" id="CP108110">
    <property type="protein sequence ID" value="WUQ85656.1"/>
    <property type="molecule type" value="Genomic_DNA"/>
</dbReference>
<reference evidence="6" key="1">
    <citation type="submission" date="2022-10" db="EMBL/GenBank/DDBJ databases">
        <title>The complete genomes of actinobacterial strains from the NBC collection.</title>
        <authorList>
            <person name="Joergensen T.S."/>
            <person name="Alvarez Arevalo M."/>
            <person name="Sterndorff E.B."/>
            <person name="Faurdal D."/>
            <person name="Vuksanovic O."/>
            <person name="Mourched A.-S."/>
            <person name="Charusanti P."/>
            <person name="Shaw S."/>
            <person name="Blin K."/>
            <person name="Weber T."/>
        </authorList>
    </citation>
    <scope>NUCLEOTIDE SEQUENCE</scope>
    <source>
        <strain evidence="6">NBC_00222</strain>
    </source>
</reference>